<protein>
    <submittedName>
        <fullName evidence="1">Uncharacterized protein</fullName>
    </submittedName>
</protein>
<organism evidence="1 2">
    <name type="scientific">Rhizobium leguminosarum</name>
    <dbReference type="NCBI Taxonomy" id="384"/>
    <lineage>
        <taxon>Bacteria</taxon>
        <taxon>Pseudomonadati</taxon>
        <taxon>Pseudomonadota</taxon>
        <taxon>Alphaproteobacteria</taxon>
        <taxon>Hyphomicrobiales</taxon>
        <taxon>Rhizobiaceae</taxon>
        <taxon>Rhizobium/Agrobacterium group</taxon>
        <taxon>Rhizobium</taxon>
    </lineage>
</organism>
<name>A0A7W9ZPH4_RHILE</name>
<dbReference type="EMBL" id="JACIIJ010000001">
    <property type="protein sequence ID" value="MBB6219277.1"/>
    <property type="molecule type" value="Genomic_DNA"/>
</dbReference>
<dbReference type="Proteomes" id="UP000517187">
    <property type="component" value="Unassembled WGS sequence"/>
</dbReference>
<proteinExistence type="predicted"/>
<evidence type="ECO:0000313" key="2">
    <source>
        <dbReference type="Proteomes" id="UP000517187"/>
    </source>
</evidence>
<sequence>MPQRQFTKSAAVLKALGVAADKTEIAKEEMRQKGICMPKYITIGYGDQIGYDRTAPAIRDAAADMAGLDFTAVRPLFAFGLTALPQSTETAEEVAVRKPIILFAIGAFALPANAMAQSPELEDTCKSVAKSFFMTDQLTIGTVQSFPELKPPGVRMSYSTRQGTAPAEMTDIFECEFDKADKPHNLARFCVSSTCYSPNGDDGDRKRRFDEMRILLNRAEK</sequence>
<evidence type="ECO:0000313" key="1">
    <source>
        <dbReference type="EMBL" id="MBB6219277.1"/>
    </source>
</evidence>
<comment type="caution">
    <text evidence="1">The sequence shown here is derived from an EMBL/GenBank/DDBJ whole genome shotgun (WGS) entry which is preliminary data.</text>
</comment>
<dbReference type="AlphaFoldDB" id="A0A7W9ZPH4"/>
<accession>A0A7W9ZPH4</accession>
<reference evidence="1 2" key="1">
    <citation type="submission" date="2020-08" db="EMBL/GenBank/DDBJ databases">
        <title>Genomic Encyclopedia of Type Strains, Phase IV (KMG-V): Genome sequencing to study the core and pangenomes of soil and plant-associated prokaryotes.</title>
        <authorList>
            <person name="Whitman W."/>
        </authorList>
    </citation>
    <scope>NUCLEOTIDE SEQUENCE [LARGE SCALE GENOMIC DNA]</scope>
    <source>
        <strain evidence="1 2">SEMIA 4011</strain>
    </source>
</reference>
<gene>
    <name evidence="1" type="ORF">GGE66_000221</name>
</gene>